<evidence type="ECO:0000313" key="4">
    <source>
        <dbReference type="Proteomes" id="UP000002051"/>
    </source>
</evidence>
<keyword evidence="1" id="KW-0732">Signal</keyword>
<reference evidence="2 4" key="1">
    <citation type="journal article" date="2011" name="Nature">
        <title>The Medicago genome provides insight into the evolution of rhizobial symbioses.</title>
        <authorList>
            <person name="Young N.D."/>
            <person name="Debelle F."/>
            <person name="Oldroyd G.E."/>
            <person name="Geurts R."/>
            <person name="Cannon S.B."/>
            <person name="Udvardi M.K."/>
            <person name="Benedito V.A."/>
            <person name="Mayer K.F."/>
            <person name="Gouzy J."/>
            <person name="Schoof H."/>
            <person name="Van de Peer Y."/>
            <person name="Proost S."/>
            <person name="Cook D.R."/>
            <person name="Meyers B.C."/>
            <person name="Spannagl M."/>
            <person name="Cheung F."/>
            <person name="De Mita S."/>
            <person name="Krishnakumar V."/>
            <person name="Gundlach H."/>
            <person name="Zhou S."/>
            <person name="Mudge J."/>
            <person name="Bharti A.K."/>
            <person name="Murray J.D."/>
            <person name="Naoumkina M.A."/>
            <person name="Rosen B."/>
            <person name="Silverstein K.A."/>
            <person name="Tang H."/>
            <person name="Rombauts S."/>
            <person name="Zhao P.X."/>
            <person name="Zhou P."/>
            <person name="Barbe V."/>
            <person name="Bardou P."/>
            <person name="Bechner M."/>
            <person name="Bellec A."/>
            <person name="Berger A."/>
            <person name="Berges H."/>
            <person name="Bidwell S."/>
            <person name="Bisseling T."/>
            <person name="Choisne N."/>
            <person name="Couloux A."/>
            <person name="Denny R."/>
            <person name="Deshpande S."/>
            <person name="Dai X."/>
            <person name="Doyle J.J."/>
            <person name="Dudez A.M."/>
            <person name="Farmer A.D."/>
            <person name="Fouteau S."/>
            <person name="Franken C."/>
            <person name="Gibelin C."/>
            <person name="Gish J."/>
            <person name="Goldstein S."/>
            <person name="Gonzalez A.J."/>
            <person name="Green P.J."/>
            <person name="Hallab A."/>
            <person name="Hartog M."/>
            <person name="Hua A."/>
            <person name="Humphray S.J."/>
            <person name="Jeong D.H."/>
            <person name="Jing Y."/>
            <person name="Jocker A."/>
            <person name="Kenton S.M."/>
            <person name="Kim D.J."/>
            <person name="Klee K."/>
            <person name="Lai H."/>
            <person name="Lang C."/>
            <person name="Lin S."/>
            <person name="Macmil S.L."/>
            <person name="Magdelenat G."/>
            <person name="Matthews L."/>
            <person name="McCorrison J."/>
            <person name="Monaghan E.L."/>
            <person name="Mun J.H."/>
            <person name="Najar F.Z."/>
            <person name="Nicholson C."/>
            <person name="Noirot C."/>
            <person name="O'Bleness M."/>
            <person name="Paule C.R."/>
            <person name="Poulain J."/>
            <person name="Prion F."/>
            <person name="Qin B."/>
            <person name="Qu C."/>
            <person name="Retzel E.F."/>
            <person name="Riddle C."/>
            <person name="Sallet E."/>
            <person name="Samain S."/>
            <person name="Samson N."/>
            <person name="Sanders I."/>
            <person name="Saurat O."/>
            <person name="Scarpelli C."/>
            <person name="Schiex T."/>
            <person name="Segurens B."/>
            <person name="Severin A.J."/>
            <person name="Sherrier D.J."/>
            <person name="Shi R."/>
            <person name="Sims S."/>
            <person name="Singer S.R."/>
            <person name="Sinharoy S."/>
            <person name="Sterck L."/>
            <person name="Viollet A."/>
            <person name="Wang B.B."/>
            <person name="Wang K."/>
            <person name="Wang M."/>
            <person name="Wang X."/>
            <person name="Warfsmann J."/>
            <person name="Weissenbach J."/>
            <person name="White D.D."/>
            <person name="White J.D."/>
            <person name="Wiley G.B."/>
            <person name="Wincker P."/>
            <person name="Xing Y."/>
            <person name="Yang L."/>
            <person name="Yao Z."/>
            <person name="Ying F."/>
            <person name="Zhai J."/>
            <person name="Zhou L."/>
            <person name="Zuber A."/>
            <person name="Denarie J."/>
            <person name="Dixon R.A."/>
            <person name="May G.D."/>
            <person name="Schwartz D.C."/>
            <person name="Rogers J."/>
            <person name="Quetier F."/>
            <person name="Town C.D."/>
            <person name="Roe B.A."/>
        </authorList>
    </citation>
    <scope>NUCLEOTIDE SEQUENCE [LARGE SCALE GENOMIC DNA]</scope>
    <source>
        <strain evidence="2">A17</strain>
        <strain evidence="3 4">cv. Jemalong A17</strain>
    </source>
</reference>
<keyword evidence="2" id="KW-0812">Transmembrane</keyword>
<dbReference type="EnsemblPlants" id="KEH37356">
    <property type="protein sequence ID" value="KEH37356"/>
    <property type="gene ID" value="MTR_2g438050"/>
</dbReference>
<dbReference type="EMBL" id="CM001218">
    <property type="protein sequence ID" value="KEH37356.1"/>
    <property type="molecule type" value="Genomic_DNA"/>
</dbReference>
<gene>
    <name evidence="2" type="ordered locus">MTR_2g438050</name>
</gene>
<keyword evidence="4" id="KW-1185">Reference proteome</keyword>
<proteinExistence type="predicted"/>
<keyword evidence="2" id="KW-0472">Membrane</keyword>
<evidence type="ECO:0000256" key="1">
    <source>
        <dbReference type="SAM" id="SignalP"/>
    </source>
</evidence>
<name>A0A072V6Y4_MEDTR</name>
<sequence length="251" mass="28128">MQRQSAYSVTMSAFWLIWISLASSFTKLCLKGKGLILPDFCTHCQSIWHDVTACRRLYPRKETTTTKEKIAQGKKHVPVEKVTWVPTKENPSGIGSSTAFGSTKANDSVPINADDEMEVVPQQDLDVSVPVQNVTATLEKETETVTLEMETETVQQESMNTDISLQITLEAVEYDVAENHEHVLSPIREKALDVSSIVTPEGSQIHPMLRKDLNFMQDWLAKATVNNEVPFTEVISKSQKKVQKAAYKTRS</sequence>
<dbReference type="HOGENOM" id="CLU_1108473_0_0_1"/>
<feature type="signal peptide" evidence="1">
    <location>
        <begin position="1"/>
        <end position="24"/>
    </location>
</feature>
<feature type="chain" id="PRO_5014500421" evidence="1">
    <location>
        <begin position="25"/>
        <end position="251"/>
    </location>
</feature>
<accession>A0A072V6Y4</accession>
<reference evidence="3" key="3">
    <citation type="submission" date="2015-04" db="UniProtKB">
        <authorList>
            <consortium name="EnsemblPlants"/>
        </authorList>
    </citation>
    <scope>IDENTIFICATION</scope>
    <source>
        <strain evidence="3">cv. Jemalong A17</strain>
    </source>
</reference>
<organism evidence="2 4">
    <name type="scientific">Medicago truncatula</name>
    <name type="common">Barrel medic</name>
    <name type="synonym">Medicago tribuloides</name>
    <dbReference type="NCBI Taxonomy" id="3880"/>
    <lineage>
        <taxon>Eukaryota</taxon>
        <taxon>Viridiplantae</taxon>
        <taxon>Streptophyta</taxon>
        <taxon>Embryophyta</taxon>
        <taxon>Tracheophyta</taxon>
        <taxon>Spermatophyta</taxon>
        <taxon>Magnoliopsida</taxon>
        <taxon>eudicotyledons</taxon>
        <taxon>Gunneridae</taxon>
        <taxon>Pentapetalae</taxon>
        <taxon>rosids</taxon>
        <taxon>fabids</taxon>
        <taxon>Fabales</taxon>
        <taxon>Fabaceae</taxon>
        <taxon>Papilionoideae</taxon>
        <taxon>50 kb inversion clade</taxon>
        <taxon>NPAAA clade</taxon>
        <taxon>Hologalegina</taxon>
        <taxon>IRL clade</taxon>
        <taxon>Trifolieae</taxon>
        <taxon>Medicago</taxon>
    </lineage>
</organism>
<reference evidence="2 4" key="2">
    <citation type="journal article" date="2014" name="BMC Genomics">
        <title>An improved genome release (version Mt4.0) for the model legume Medicago truncatula.</title>
        <authorList>
            <person name="Tang H."/>
            <person name="Krishnakumar V."/>
            <person name="Bidwell S."/>
            <person name="Rosen B."/>
            <person name="Chan A."/>
            <person name="Zhou S."/>
            <person name="Gentzbittel L."/>
            <person name="Childs K.L."/>
            <person name="Yandell M."/>
            <person name="Gundlach H."/>
            <person name="Mayer K.F."/>
            <person name="Schwartz D.C."/>
            <person name="Town C.D."/>
        </authorList>
    </citation>
    <scope>GENOME REANNOTATION</scope>
    <source>
        <strain evidence="2">A17</strain>
        <strain evidence="3 4">cv. Jemalong A17</strain>
    </source>
</reference>
<evidence type="ECO:0000313" key="2">
    <source>
        <dbReference type="EMBL" id="KEH37356.1"/>
    </source>
</evidence>
<dbReference type="Proteomes" id="UP000002051">
    <property type="component" value="Chromosome 2"/>
</dbReference>
<dbReference type="AlphaFoldDB" id="A0A072V6Y4"/>
<protein>
    <submittedName>
        <fullName evidence="2">Transmembrane protein, putative</fullName>
    </submittedName>
</protein>
<evidence type="ECO:0000313" key="3">
    <source>
        <dbReference type="EnsemblPlants" id="KEH37356"/>
    </source>
</evidence>